<dbReference type="PROSITE" id="PS50943">
    <property type="entry name" value="HTH_CROC1"/>
    <property type="match status" value="1"/>
</dbReference>
<protein>
    <submittedName>
        <fullName evidence="2">Helix-turn-helix domain-containing protein</fullName>
    </submittedName>
</protein>
<gene>
    <name evidence="2" type="ORF">ACFQ5D_23815</name>
</gene>
<dbReference type="EMBL" id="JBHTNZ010000117">
    <property type="protein sequence ID" value="MFD1464277.1"/>
    <property type="molecule type" value="Genomic_DNA"/>
</dbReference>
<dbReference type="RefSeq" id="WP_377571088.1">
    <property type="nucleotide sequence ID" value="NZ_JBHTNZ010000117.1"/>
</dbReference>
<feature type="non-terminal residue" evidence="2">
    <location>
        <position position="309"/>
    </location>
</feature>
<proteinExistence type="predicted"/>
<dbReference type="InterPro" id="IPR010982">
    <property type="entry name" value="Lambda_DNA-bd_dom_sf"/>
</dbReference>
<name>A0ABW4DJT2_9BACL</name>
<reference evidence="3" key="1">
    <citation type="journal article" date="2019" name="Int. J. Syst. Evol. Microbiol.">
        <title>The Global Catalogue of Microorganisms (GCM) 10K type strain sequencing project: providing services to taxonomists for standard genome sequencing and annotation.</title>
        <authorList>
            <consortium name="The Broad Institute Genomics Platform"/>
            <consortium name="The Broad Institute Genome Sequencing Center for Infectious Disease"/>
            <person name="Wu L."/>
            <person name="Ma J."/>
        </authorList>
    </citation>
    <scope>NUCLEOTIDE SEQUENCE [LARGE SCALE GENOMIC DNA]</scope>
    <source>
        <strain evidence="3">CCM 9147</strain>
    </source>
</reference>
<evidence type="ECO:0000313" key="3">
    <source>
        <dbReference type="Proteomes" id="UP001597340"/>
    </source>
</evidence>
<dbReference type="SMART" id="SM00530">
    <property type="entry name" value="HTH_XRE"/>
    <property type="match status" value="1"/>
</dbReference>
<organism evidence="2 3">
    <name type="scientific">Paenibacillus farraposensis</name>
    <dbReference type="NCBI Taxonomy" id="2807095"/>
    <lineage>
        <taxon>Bacteria</taxon>
        <taxon>Bacillati</taxon>
        <taxon>Bacillota</taxon>
        <taxon>Bacilli</taxon>
        <taxon>Bacillales</taxon>
        <taxon>Paenibacillaceae</taxon>
        <taxon>Paenibacillus</taxon>
    </lineage>
</organism>
<keyword evidence="3" id="KW-1185">Reference proteome</keyword>
<evidence type="ECO:0000259" key="1">
    <source>
        <dbReference type="PROSITE" id="PS50943"/>
    </source>
</evidence>
<accession>A0ABW4DJT2</accession>
<dbReference type="InterPro" id="IPR001387">
    <property type="entry name" value="Cro/C1-type_HTH"/>
</dbReference>
<comment type="caution">
    <text evidence="2">The sequence shown here is derived from an EMBL/GenBank/DDBJ whole genome shotgun (WGS) entry which is preliminary data.</text>
</comment>
<sequence>MEEITPMMRTEIEKYLKQNGITLTEFSHIINLNVGTLSSIVTGNRSLSVNQLDRITAGMELPPDYFYERYIEECIIESPSLHWRKISPFLYRCAELGRLDCIQRVMSLLLDTSMYIPLLFEMAEDLFQKGEYQEAATCLYENVAESERKQHSERLALCQYRLFSIRIGKDQAQNLQTAAKFEPFVDRLDEIDQLDALKDLANVYRSLSSWDKVYKFSRQMYQLGQIQYDLVHNSKREIQLGKKLSRPLFVYIAYAELMCANACDAKGDHEQAKEHLRGSADLSWVKESDPDTLHWIKKFQHWAKINTYV</sequence>
<dbReference type="SUPFAM" id="SSF47413">
    <property type="entry name" value="lambda repressor-like DNA-binding domains"/>
    <property type="match status" value="1"/>
</dbReference>
<feature type="domain" description="HTH cro/C1-type" evidence="1">
    <location>
        <begin position="12"/>
        <end position="66"/>
    </location>
</feature>
<dbReference type="Pfam" id="PF01381">
    <property type="entry name" value="HTH_3"/>
    <property type="match status" value="1"/>
</dbReference>
<dbReference type="Gene3D" id="1.10.260.40">
    <property type="entry name" value="lambda repressor-like DNA-binding domains"/>
    <property type="match status" value="1"/>
</dbReference>
<evidence type="ECO:0000313" key="2">
    <source>
        <dbReference type="EMBL" id="MFD1464277.1"/>
    </source>
</evidence>
<dbReference type="Proteomes" id="UP001597340">
    <property type="component" value="Unassembled WGS sequence"/>
</dbReference>
<dbReference type="CDD" id="cd00093">
    <property type="entry name" value="HTH_XRE"/>
    <property type="match status" value="1"/>
</dbReference>